<reference evidence="2 3" key="1">
    <citation type="submission" date="2018-10" db="EMBL/GenBank/DDBJ databases">
        <title>Isolation from soil.</title>
        <authorList>
            <person name="Hu J."/>
        </authorList>
    </citation>
    <scope>NUCLEOTIDE SEQUENCE [LARGE SCALE GENOMIC DNA]</scope>
    <source>
        <strain evidence="2 3">NEAU-Ht49</strain>
    </source>
</reference>
<keyword evidence="3" id="KW-1185">Reference proteome</keyword>
<name>A0A3M2LP72_9ACTN</name>
<accession>A0A3M2LP72</accession>
<evidence type="ECO:0000259" key="1">
    <source>
        <dbReference type="Pfam" id="PF04149"/>
    </source>
</evidence>
<dbReference type="RefSeq" id="WP_122198107.1">
    <property type="nucleotide sequence ID" value="NZ_JBHSKC010000036.1"/>
</dbReference>
<organism evidence="2 3">
    <name type="scientific">Actinomadura harenae</name>
    <dbReference type="NCBI Taxonomy" id="2483351"/>
    <lineage>
        <taxon>Bacteria</taxon>
        <taxon>Bacillati</taxon>
        <taxon>Actinomycetota</taxon>
        <taxon>Actinomycetes</taxon>
        <taxon>Streptosporangiales</taxon>
        <taxon>Thermomonosporaceae</taxon>
        <taxon>Actinomadura</taxon>
    </lineage>
</organism>
<sequence length="68" mass="7502">MRANGLPRRAAIVWLKSSHSTAHGEDCVEVAALPHRVVGLRDSKDPEGRRLTLTPAAWRALAYRTKAI</sequence>
<feature type="domain" description="DUF397" evidence="1">
    <location>
        <begin position="13"/>
        <end position="62"/>
    </location>
</feature>
<dbReference type="Proteomes" id="UP000282674">
    <property type="component" value="Unassembled WGS sequence"/>
</dbReference>
<proteinExistence type="predicted"/>
<protein>
    <submittedName>
        <fullName evidence="2">DUF397 domain-containing protein</fullName>
    </submittedName>
</protein>
<evidence type="ECO:0000313" key="3">
    <source>
        <dbReference type="Proteomes" id="UP000282674"/>
    </source>
</evidence>
<dbReference type="InterPro" id="IPR007278">
    <property type="entry name" value="DUF397"/>
</dbReference>
<dbReference type="Pfam" id="PF04149">
    <property type="entry name" value="DUF397"/>
    <property type="match status" value="1"/>
</dbReference>
<comment type="caution">
    <text evidence="2">The sequence shown here is derived from an EMBL/GenBank/DDBJ whole genome shotgun (WGS) entry which is preliminary data.</text>
</comment>
<gene>
    <name evidence="2" type="ORF">EBO15_31465</name>
</gene>
<dbReference type="OrthoDB" id="4330022at2"/>
<dbReference type="EMBL" id="RFFG01000077">
    <property type="protein sequence ID" value="RMI38896.1"/>
    <property type="molecule type" value="Genomic_DNA"/>
</dbReference>
<dbReference type="AlphaFoldDB" id="A0A3M2LP72"/>
<evidence type="ECO:0000313" key="2">
    <source>
        <dbReference type="EMBL" id="RMI38896.1"/>
    </source>
</evidence>